<dbReference type="Proteomes" id="UP000190460">
    <property type="component" value="Unassembled WGS sequence"/>
</dbReference>
<keyword evidence="3" id="KW-1185">Reference proteome</keyword>
<proteinExistence type="predicted"/>
<keyword evidence="1" id="KW-0472">Membrane</keyword>
<dbReference type="AlphaFoldDB" id="A0A1T4X3W8"/>
<name>A0A1T4X3W8_9GAMM</name>
<accession>A0A1T4X3W8</accession>
<evidence type="ECO:0000313" key="3">
    <source>
        <dbReference type="Proteomes" id="UP000190460"/>
    </source>
</evidence>
<gene>
    <name evidence="2" type="ORF">SAMN02745130_02425</name>
</gene>
<evidence type="ECO:0000256" key="1">
    <source>
        <dbReference type="SAM" id="Phobius"/>
    </source>
</evidence>
<reference evidence="2 3" key="1">
    <citation type="submission" date="2017-02" db="EMBL/GenBank/DDBJ databases">
        <authorList>
            <person name="Peterson S.W."/>
        </authorList>
    </citation>
    <scope>NUCLEOTIDE SEQUENCE [LARGE SCALE GENOMIC DNA]</scope>
    <source>
        <strain evidence="2 3">ATCC 49788</strain>
    </source>
</reference>
<feature type="transmembrane region" description="Helical" evidence="1">
    <location>
        <begin position="6"/>
        <end position="23"/>
    </location>
</feature>
<organism evidence="2 3">
    <name type="scientific">Thiothrix eikelboomii</name>
    <dbReference type="NCBI Taxonomy" id="92487"/>
    <lineage>
        <taxon>Bacteria</taxon>
        <taxon>Pseudomonadati</taxon>
        <taxon>Pseudomonadota</taxon>
        <taxon>Gammaproteobacteria</taxon>
        <taxon>Thiotrichales</taxon>
        <taxon>Thiotrichaceae</taxon>
        <taxon>Thiothrix</taxon>
    </lineage>
</organism>
<keyword evidence="1" id="KW-0812">Transmembrane</keyword>
<dbReference type="EMBL" id="FUYB01000012">
    <property type="protein sequence ID" value="SKA83828.1"/>
    <property type="molecule type" value="Genomic_DNA"/>
</dbReference>
<dbReference type="OrthoDB" id="5625504at2"/>
<dbReference type="RefSeq" id="WP_078922898.1">
    <property type="nucleotide sequence ID" value="NZ_FUYB01000012.1"/>
</dbReference>
<sequence>MWDLAINFVIGLVVIGIPSYVFYRVGIDAGIERGVRRQLLRELTLSGIVEMADTKSPHRQPHSPA</sequence>
<keyword evidence="1" id="KW-1133">Transmembrane helix</keyword>
<protein>
    <submittedName>
        <fullName evidence="2">Uncharacterized protein</fullName>
    </submittedName>
</protein>
<evidence type="ECO:0000313" key="2">
    <source>
        <dbReference type="EMBL" id="SKA83828.1"/>
    </source>
</evidence>